<comment type="caution">
    <text evidence="1">The sequence shown here is derived from an EMBL/GenBank/DDBJ whole genome shotgun (WGS) entry which is preliminary data.</text>
</comment>
<dbReference type="Proteomes" id="UP000828390">
    <property type="component" value="Unassembled WGS sequence"/>
</dbReference>
<organism evidence="1 2">
    <name type="scientific">Dreissena polymorpha</name>
    <name type="common">Zebra mussel</name>
    <name type="synonym">Mytilus polymorpha</name>
    <dbReference type="NCBI Taxonomy" id="45954"/>
    <lineage>
        <taxon>Eukaryota</taxon>
        <taxon>Metazoa</taxon>
        <taxon>Spiralia</taxon>
        <taxon>Lophotrochozoa</taxon>
        <taxon>Mollusca</taxon>
        <taxon>Bivalvia</taxon>
        <taxon>Autobranchia</taxon>
        <taxon>Heteroconchia</taxon>
        <taxon>Euheterodonta</taxon>
        <taxon>Imparidentia</taxon>
        <taxon>Neoheterodontei</taxon>
        <taxon>Myida</taxon>
        <taxon>Dreissenoidea</taxon>
        <taxon>Dreissenidae</taxon>
        <taxon>Dreissena</taxon>
    </lineage>
</organism>
<dbReference type="EMBL" id="JAIWYP010000004">
    <property type="protein sequence ID" value="KAH3835994.1"/>
    <property type="molecule type" value="Genomic_DNA"/>
</dbReference>
<name>A0A9D4QM33_DREPO</name>
<protein>
    <submittedName>
        <fullName evidence="1">Uncharacterized protein</fullName>
    </submittedName>
</protein>
<evidence type="ECO:0000313" key="2">
    <source>
        <dbReference type="Proteomes" id="UP000828390"/>
    </source>
</evidence>
<reference evidence="1" key="2">
    <citation type="submission" date="2020-11" db="EMBL/GenBank/DDBJ databases">
        <authorList>
            <person name="McCartney M.A."/>
            <person name="Auch B."/>
            <person name="Kono T."/>
            <person name="Mallez S."/>
            <person name="Becker A."/>
            <person name="Gohl D.M."/>
            <person name="Silverstein K.A.T."/>
            <person name="Koren S."/>
            <person name="Bechman K.B."/>
            <person name="Herman A."/>
            <person name="Abrahante J.E."/>
            <person name="Garbe J."/>
        </authorList>
    </citation>
    <scope>NUCLEOTIDE SEQUENCE</scope>
    <source>
        <strain evidence="1">Duluth1</strain>
        <tissue evidence="1">Whole animal</tissue>
    </source>
</reference>
<accession>A0A9D4QM33</accession>
<dbReference type="AlphaFoldDB" id="A0A9D4QM33"/>
<keyword evidence="2" id="KW-1185">Reference proteome</keyword>
<evidence type="ECO:0000313" key="1">
    <source>
        <dbReference type="EMBL" id="KAH3835994.1"/>
    </source>
</evidence>
<gene>
    <name evidence="1" type="ORF">DPMN_109363</name>
</gene>
<sequence>MVMEMKADLKAEAVGREALMIVLLSVWRIWISLMRCHLLQDVRMVQPQAWGIED</sequence>
<reference evidence="1" key="1">
    <citation type="journal article" date="2019" name="bioRxiv">
        <title>The Genome of the Zebra Mussel, Dreissena polymorpha: A Resource for Invasive Species Research.</title>
        <authorList>
            <person name="McCartney M.A."/>
            <person name="Auch B."/>
            <person name="Kono T."/>
            <person name="Mallez S."/>
            <person name="Zhang Y."/>
            <person name="Obille A."/>
            <person name="Becker A."/>
            <person name="Abrahante J.E."/>
            <person name="Garbe J."/>
            <person name="Badalamenti J.P."/>
            <person name="Herman A."/>
            <person name="Mangelson H."/>
            <person name="Liachko I."/>
            <person name="Sullivan S."/>
            <person name="Sone E.D."/>
            <person name="Koren S."/>
            <person name="Silverstein K.A.T."/>
            <person name="Beckman K.B."/>
            <person name="Gohl D.M."/>
        </authorList>
    </citation>
    <scope>NUCLEOTIDE SEQUENCE</scope>
    <source>
        <strain evidence="1">Duluth1</strain>
        <tissue evidence="1">Whole animal</tissue>
    </source>
</reference>
<proteinExistence type="predicted"/>